<evidence type="ECO:0000313" key="3">
    <source>
        <dbReference type="Proteomes" id="UP000317318"/>
    </source>
</evidence>
<keyword evidence="1" id="KW-0472">Membrane</keyword>
<feature type="transmembrane region" description="Helical" evidence="1">
    <location>
        <begin position="249"/>
        <end position="269"/>
    </location>
</feature>
<evidence type="ECO:0000256" key="1">
    <source>
        <dbReference type="SAM" id="Phobius"/>
    </source>
</evidence>
<keyword evidence="1" id="KW-0812">Transmembrane</keyword>
<proteinExistence type="predicted"/>
<dbReference type="Proteomes" id="UP000317318">
    <property type="component" value="Chromosome"/>
</dbReference>
<protein>
    <submittedName>
        <fullName evidence="2">Uncharacterized protein</fullName>
    </submittedName>
</protein>
<dbReference type="OrthoDB" id="1550869at2"/>
<feature type="transmembrane region" description="Helical" evidence="1">
    <location>
        <begin position="210"/>
        <end position="229"/>
    </location>
</feature>
<accession>A0A517QX78</accession>
<keyword evidence="3" id="KW-1185">Reference proteome</keyword>
<feature type="transmembrane region" description="Helical" evidence="1">
    <location>
        <begin position="109"/>
        <end position="128"/>
    </location>
</feature>
<dbReference type="KEGG" id="svp:Pan189_05960"/>
<evidence type="ECO:0000313" key="2">
    <source>
        <dbReference type="EMBL" id="QDT36241.1"/>
    </source>
</evidence>
<sequence>MQQVAAFVWAMCDVWSRLMIQYVNLAPESTSGIFFSGRAAIINSYLQALVSGLQAGRRTLKSPSAVRFVPLSLGLAAVVAIYIVMAIALVPPGQPRQFNFVDERGAITALSAIFLAIGCGFGSATFLLSAGSSRAVRLYWMVVSAALGFVALDELLEFHERIGDRLDRLDLLGLTSSKTIRGWNDVIVILYGVIAVVFGLLLLPTVLRYLSFLRLIGVAVACFVVHTAIDTLTEPPTLVSVIVEESAKLYCSLFIAIACLAGLMVHAGMSSTAEAGQDSSKA</sequence>
<gene>
    <name evidence="2" type="ORF">Pan189_05960</name>
</gene>
<name>A0A517QX78_9PLAN</name>
<feature type="transmembrane region" description="Helical" evidence="1">
    <location>
        <begin position="186"/>
        <end position="203"/>
    </location>
</feature>
<organism evidence="2 3">
    <name type="scientific">Stratiformator vulcanicus</name>
    <dbReference type="NCBI Taxonomy" id="2527980"/>
    <lineage>
        <taxon>Bacteria</taxon>
        <taxon>Pseudomonadati</taxon>
        <taxon>Planctomycetota</taxon>
        <taxon>Planctomycetia</taxon>
        <taxon>Planctomycetales</taxon>
        <taxon>Planctomycetaceae</taxon>
        <taxon>Stratiformator</taxon>
    </lineage>
</organism>
<reference evidence="2 3" key="1">
    <citation type="submission" date="2019-02" db="EMBL/GenBank/DDBJ databases">
        <title>Deep-cultivation of Planctomycetes and their phenomic and genomic characterization uncovers novel biology.</title>
        <authorList>
            <person name="Wiegand S."/>
            <person name="Jogler M."/>
            <person name="Boedeker C."/>
            <person name="Pinto D."/>
            <person name="Vollmers J."/>
            <person name="Rivas-Marin E."/>
            <person name="Kohn T."/>
            <person name="Peeters S.H."/>
            <person name="Heuer A."/>
            <person name="Rast P."/>
            <person name="Oberbeckmann S."/>
            <person name="Bunk B."/>
            <person name="Jeske O."/>
            <person name="Meyerdierks A."/>
            <person name="Storesund J.E."/>
            <person name="Kallscheuer N."/>
            <person name="Luecker S."/>
            <person name="Lage O.M."/>
            <person name="Pohl T."/>
            <person name="Merkel B.J."/>
            <person name="Hornburger P."/>
            <person name="Mueller R.-W."/>
            <person name="Bruemmer F."/>
            <person name="Labrenz M."/>
            <person name="Spormann A.M."/>
            <person name="Op den Camp H."/>
            <person name="Overmann J."/>
            <person name="Amann R."/>
            <person name="Jetten M.S.M."/>
            <person name="Mascher T."/>
            <person name="Medema M.H."/>
            <person name="Devos D.P."/>
            <person name="Kaster A.-K."/>
            <person name="Ovreas L."/>
            <person name="Rohde M."/>
            <person name="Galperin M.Y."/>
            <person name="Jogler C."/>
        </authorList>
    </citation>
    <scope>NUCLEOTIDE SEQUENCE [LARGE SCALE GENOMIC DNA]</scope>
    <source>
        <strain evidence="2 3">Pan189</strain>
    </source>
</reference>
<feature type="transmembrane region" description="Helical" evidence="1">
    <location>
        <begin position="65"/>
        <end position="89"/>
    </location>
</feature>
<keyword evidence="1" id="KW-1133">Transmembrane helix</keyword>
<feature type="transmembrane region" description="Helical" evidence="1">
    <location>
        <begin position="135"/>
        <end position="152"/>
    </location>
</feature>
<dbReference type="EMBL" id="CP036268">
    <property type="protein sequence ID" value="QDT36241.1"/>
    <property type="molecule type" value="Genomic_DNA"/>
</dbReference>
<dbReference type="AlphaFoldDB" id="A0A517QX78"/>